<dbReference type="AlphaFoldDB" id="A0A0M6XRC5"/>
<keyword evidence="5" id="KW-1185">Reference proteome</keyword>
<dbReference type="InterPro" id="IPR036291">
    <property type="entry name" value="NAD(P)-bd_dom_sf"/>
</dbReference>
<evidence type="ECO:0000256" key="2">
    <source>
        <dbReference type="SAM" id="Phobius"/>
    </source>
</evidence>
<gene>
    <name evidence="4" type="primary">pglF</name>
    <name evidence="4" type="ORF">JAN5088_01355</name>
</gene>
<dbReference type="PANTHER" id="PTHR43318">
    <property type="entry name" value="UDP-N-ACETYLGLUCOSAMINE 4,6-DEHYDRATASE"/>
    <property type="match status" value="1"/>
</dbReference>
<dbReference type="EMBL" id="CXPG01000014">
    <property type="protein sequence ID" value="CTQ32584.1"/>
    <property type="molecule type" value="Genomic_DNA"/>
</dbReference>
<dbReference type="Gene3D" id="3.40.50.720">
    <property type="entry name" value="NAD(P)-binding Rossmann-like Domain"/>
    <property type="match status" value="2"/>
</dbReference>
<keyword evidence="2" id="KW-0472">Membrane</keyword>
<sequence length="643" mass="68597">MKSKRGYFGDVFLMSLTRRQKYGVFLALDLCFVVSTLALALATGPLPAGSPPVPALLAVSVPYVVTVAAGLLMVLGVPALRLAEFDGHAILRTASFAMLLAAGASVLSWVFGLALPVAVPAGFATTLFLAITVSRVILLRVVTAAYRRRAPMTRVLIYGAGTTGMQLAHAFRSHGEIEPVAFVDDNPALQGLTIAGLPVHSPARIAEIAARRRIDRVLLAAPSLSPPRQAQIVRRLRRLGLEVQSLPSFSQLIGTEALIDRLETLRPKMFLGRDEVKTPLSEGSDSYRDKSVMVSGAGGSIGSELCRQLLECRPRRLVLFELSEVALFTVHRDLLAQATENGVELVPILGSVTDPRQVRQVMADARVQVVVHAAAYKHVTLVQLNPLAGLANNVLGTQTLAKAAVEAGVDRFILVSSDKAVRPRGIMGASKRMAELVVQDIASRVPQGGPVLSMVRFGNVLGSSGSVVPIFNDQIRRGGPVTVTHPHVTRYFMTIAEAARLVLRAGSMAEGGEVFVLDMGDPVRIQDLAVQAIEAAGYSLQSEANPQGDIGIEFIGLRDGEKLHEELFFDGSEKPTAHRKIFRLREAGLSEFEVAEILHALRRGMAAGDASIAVDAISRKVMGDAQVPATSTGVPTMAPAAEG</sequence>
<dbReference type="GO" id="GO:0016829">
    <property type="term" value="F:lyase activity"/>
    <property type="evidence" value="ECO:0007669"/>
    <property type="project" value="UniProtKB-KW"/>
</dbReference>
<dbReference type="Pfam" id="PF13727">
    <property type="entry name" value="CoA_binding_3"/>
    <property type="match status" value="1"/>
</dbReference>
<dbReference type="InterPro" id="IPR057326">
    <property type="entry name" value="KR_dom"/>
</dbReference>
<dbReference type="Proteomes" id="UP000048908">
    <property type="component" value="Unassembled WGS sequence"/>
</dbReference>
<evidence type="ECO:0000256" key="1">
    <source>
        <dbReference type="ARBA" id="ARBA00007430"/>
    </source>
</evidence>
<evidence type="ECO:0000313" key="5">
    <source>
        <dbReference type="Proteomes" id="UP000048908"/>
    </source>
</evidence>
<accession>A0A0M6XRC5</accession>
<evidence type="ECO:0000259" key="3">
    <source>
        <dbReference type="SMART" id="SM00822"/>
    </source>
</evidence>
<dbReference type="Pfam" id="PF02719">
    <property type="entry name" value="Polysacc_synt_2"/>
    <property type="match status" value="1"/>
</dbReference>
<dbReference type="SUPFAM" id="SSF51735">
    <property type="entry name" value="NAD(P)-binding Rossmann-fold domains"/>
    <property type="match status" value="1"/>
</dbReference>
<dbReference type="SMART" id="SM00822">
    <property type="entry name" value="PKS_KR"/>
    <property type="match status" value="1"/>
</dbReference>
<feature type="transmembrane region" description="Helical" evidence="2">
    <location>
        <begin position="117"/>
        <end position="142"/>
    </location>
</feature>
<dbReference type="InterPro" id="IPR051203">
    <property type="entry name" value="Polysaccharide_Synthase-Rel"/>
</dbReference>
<dbReference type="STRING" id="282197.SAMN04488517_101518"/>
<reference evidence="4 5" key="1">
    <citation type="submission" date="2015-07" db="EMBL/GenBank/DDBJ databases">
        <authorList>
            <person name="Noorani M."/>
        </authorList>
    </citation>
    <scope>NUCLEOTIDE SEQUENCE [LARGE SCALE GENOMIC DNA]</scope>
    <source>
        <strain evidence="4 5">CECT 5088</strain>
    </source>
</reference>
<evidence type="ECO:0000313" key="4">
    <source>
        <dbReference type="EMBL" id="CTQ32584.1"/>
    </source>
</evidence>
<feature type="domain" description="Ketoreductase" evidence="3">
    <location>
        <begin position="290"/>
        <end position="463"/>
    </location>
</feature>
<dbReference type="SUPFAM" id="SSF53335">
    <property type="entry name" value="S-adenosyl-L-methionine-dependent methyltransferases"/>
    <property type="match status" value="1"/>
</dbReference>
<keyword evidence="4" id="KW-0456">Lyase</keyword>
<feature type="transmembrane region" description="Helical" evidence="2">
    <location>
        <begin position="89"/>
        <end position="111"/>
    </location>
</feature>
<protein>
    <submittedName>
        <fullName evidence="4">UDP-N-acetyl-alpha-D-glucosamine C6 dehydratase</fullName>
        <ecNumber evidence="4">4.2.1.135</ecNumber>
    </submittedName>
</protein>
<proteinExistence type="inferred from homology"/>
<organism evidence="4 5">
    <name type="scientific">Jannaschia rubra</name>
    <dbReference type="NCBI Taxonomy" id="282197"/>
    <lineage>
        <taxon>Bacteria</taxon>
        <taxon>Pseudomonadati</taxon>
        <taxon>Pseudomonadota</taxon>
        <taxon>Alphaproteobacteria</taxon>
        <taxon>Rhodobacterales</taxon>
        <taxon>Roseobacteraceae</taxon>
        <taxon>Jannaschia</taxon>
    </lineage>
</organism>
<feature type="transmembrane region" description="Helical" evidence="2">
    <location>
        <begin position="55"/>
        <end position="77"/>
    </location>
</feature>
<dbReference type="EC" id="4.2.1.135" evidence="4"/>
<dbReference type="PANTHER" id="PTHR43318:SF1">
    <property type="entry name" value="POLYSACCHARIDE BIOSYNTHESIS PROTEIN EPSC-RELATED"/>
    <property type="match status" value="1"/>
</dbReference>
<dbReference type="CDD" id="cd05237">
    <property type="entry name" value="UDP_invert_4-6DH_SDR_e"/>
    <property type="match status" value="1"/>
</dbReference>
<name>A0A0M6XRC5_9RHOB</name>
<keyword evidence="2" id="KW-1133">Transmembrane helix</keyword>
<dbReference type="InterPro" id="IPR029063">
    <property type="entry name" value="SAM-dependent_MTases_sf"/>
</dbReference>
<comment type="similarity">
    <text evidence="1">Belongs to the polysaccharide synthase family.</text>
</comment>
<dbReference type="InterPro" id="IPR003869">
    <property type="entry name" value="Polysac_CapD-like"/>
</dbReference>
<feature type="transmembrane region" description="Helical" evidence="2">
    <location>
        <begin position="21"/>
        <end position="43"/>
    </location>
</feature>
<keyword evidence="2" id="KW-0812">Transmembrane</keyword>